<protein>
    <submittedName>
        <fullName evidence="1">Uncharacterized protein</fullName>
    </submittedName>
</protein>
<accession>B7AT16</accession>
<reference evidence="1 2" key="1">
    <citation type="submission" date="2008-11" db="EMBL/GenBank/DDBJ databases">
        <title>Draft genome sequence of Bacteroides pectinophilus (ATCC 43243).</title>
        <authorList>
            <person name="Sudarsanam P."/>
            <person name="Ley R."/>
            <person name="Guruge J."/>
            <person name="Turnbaugh P.J."/>
            <person name="Mahowald M."/>
            <person name="Liep D."/>
            <person name="Gordon J."/>
        </authorList>
    </citation>
    <scope>NUCLEOTIDE SEQUENCE [LARGE SCALE GENOMIC DNA]</scope>
    <source>
        <strain evidence="1 2">ATCC 43243</strain>
    </source>
</reference>
<dbReference type="Proteomes" id="UP000003136">
    <property type="component" value="Unassembled WGS sequence"/>
</dbReference>
<dbReference type="STRING" id="483218.BACPEC_01285"/>
<dbReference type="AlphaFoldDB" id="B7AT16"/>
<comment type="caution">
    <text evidence="1">The sequence shown here is derived from an EMBL/GenBank/DDBJ whole genome shotgun (WGS) entry which is preliminary data.</text>
</comment>
<keyword evidence="2" id="KW-1185">Reference proteome</keyword>
<evidence type="ECO:0000313" key="2">
    <source>
        <dbReference type="Proteomes" id="UP000003136"/>
    </source>
</evidence>
<proteinExistence type="predicted"/>
<dbReference type="EMBL" id="ABVQ01000036">
    <property type="protein sequence ID" value="EEC56801.1"/>
    <property type="molecule type" value="Genomic_DNA"/>
</dbReference>
<gene>
    <name evidence="1" type="ORF">BACPEC_01285</name>
</gene>
<dbReference type="HOGENOM" id="CLU_3058645_0_0_9"/>
<sequence>MPCLSAFLLLLSNVSLLYFLAKPDTSFADCGCHMPLTPIRAYIHELLFFYLYF</sequence>
<name>B7AT16_9FIRM</name>
<reference evidence="1 2" key="2">
    <citation type="submission" date="2008-11" db="EMBL/GenBank/DDBJ databases">
        <authorList>
            <person name="Fulton L."/>
            <person name="Clifton S."/>
            <person name="Fulton B."/>
            <person name="Xu J."/>
            <person name="Minx P."/>
            <person name="Pepin K.H."/>
            <person name="Johnson M."/>
            <person name="Bhonagiri V."/>
            <person name="Nash W.E."/>
            <person name="Mardis E.R."/>
            <person name="Wilson R.K."/>
        </authorList>
    </citation>
    <scope>NUCLEOTIDE SEQUENCE [LARGE SCALE GENOMIC DNA]</scope>
    <source>
        <strain evidence="1 2">ATCC 43243</strain>
    </source>
</reference>
<evidence type="ECO:0000313" key="1">
    <source>
        <dbReference type="EMBL" id="EEC56801.1"/>
    </source>
</evidence>
<organism evidence="1 2">
    <name type="scientific">[Bacteroides] pectinophilus ATCC 43243</name>
    <dbReference type="NCBI Taxonomy" id="483218"/>
    <lineage>
        <taxon>Bacteria</taxon>
        <taxon>Bacillati</taxon>
        <taxon>Bacillota</taxon>
        <taxon>Clostridia</taxon>
        <taxon>Eubacteriales</taxon>
    </lineage>
</organism>